<evidence type="ECO:0000313" key="1">
    <source>
        <dbReference type="EMBL" id="KAG5633011.1"/>
    </source>
</evidence>
<organism evidence="1 2">
    <name type="scientific">Sphagnurus paluster</name>
    <dbReference type="NCBI Taxonomy" id="117069"/>
    <lineage>
        <taxon>Eukaryota</taxon>
        <taxon>Fungi</taxon>
        <taxon>Dikarya</taxon>
        <taxon>Basidiomycota</taxon>
        <taxon>Agaricomycotina</taxon>
        <taxon>Agaricomycetes</taxon>
        <taxon>Agaricomycetidae</taxon>
        <taxon>Agaricales</taxon>
        <taxon>Tricholomatineae</taxon>
        <taxon>Lyophyllaceae</taxon>
        <taxon>Sphagnurus</taxon>
    </lineage>
</organism>
<dbReference type="EMBL" id="JABCKI010010530">
    <property type="protein sequence ID" value="KAG5633011.1"/>
    <property type="molecule type" value="Genomic_DNA"/>
</dbReference>
<dbReference type="Proteomes" id="UP000717328">
    <property type="component" value="Unassembled WGS sequence"/>
</dbReference>
<reference evidence="1" key="2">
    <citation type="submission" date="2021-10" db="EMBL/GenBank/DDBJ databases">
        <title>Phylogenomics reveals ancestral predisposition of the termite-cultivated fungus Termitomyces towards a domesticated lifestyle.</title>
        <authorList>
            <person name="Auxier B."/>
            <person name="Grum-Grzhimaylo A."/>
            <person name="Cardenas M.E."/>
            <person name="Lodge J.D."/>
            <person name="Laessoe T."/>
            <person name="Pedersen O."/>
            <person name="Smith M.E."/>
            <person name="Kuyper T.W."/>
            <person name="Franco-Molano E.A."/>
            <person name="Baroni T.J."/>
            <person name="Aanen D.K."/>
        </authorList>
    </citation>
    <scope>NUCLEOTIDE SEQUENCE</scope>
    <source>
        <strain evidence="1">D49</strain>
    </source>
</reference>
<gene>
    <name evidence="1" type="ORF">H0H81_012635</name>
</gene>
<feature type="non-terminal residue" evidence="1">
    <location>
        <position position="54"/>
    </location>
</feature>
<dbReference type="OrthoDB" id="3223501at2759"/>
<comment type="caution">
    <text evidence="1">The sequence shown here is derived from an EMBL/GenBank/DDBJ whole genome shotgun (WGS) entry which is preliminary data.</text>
</comment>
<protein>
    <recommendedName>
        <fullName evidence="3">DUF4219 domain-containing protein</fullName>
    </recommendedName>
</protein>
<evidence type="ECO:0000313" key="2">
    <source>
        <dbReference type="Proteomes" id="UP000717328"/>
    </source>
</evidence>
<evidence type="ECO:0008006" key="3">
    <source>
        <dbReference type="Google" id="ProtNLM"/>
    </source>
</evidence>
<name>A0A9P7K0W2_9AGAR</name>
<accession>A0A9P7K0W2</accession>
<dbReference type="AlphaFoldDB" id="A0A9P7K0W2"/>
<reference evidence="1" key="1">
    <citation type="submission" date="2021-02" db="EMBL/GenBank/DDBJ databases">
        <authorList>
            <person name="Nieuwenhuis M."/>
            <person name="Van De Peppel L.J.J."/>
        </authorList>
    </citation>
    <scope>NUCLEOTIDE SEQUENCE</scope>
    <source>
        <strain evidence="1">D49</strain>
    </source>
</reference>
<proteinExistence type="predicted"/>
<sequence length="54" mass="5681">MASSSSHNSPAITKLDATNYTTWAGEMEAWLRSAGLWRIISGSAKAPALSSTPT</sequence>
<keyword evidence="2" id="KW-1185">Reference proteome</keyword>